<dbReference type="Gene3D" id="2.30.110.10">
    <property type="entry name" value="Electron Transport, Fmn-binding Protein, Chain A"/>
    <property type="match status" value="1"/>
</dbReference>
<dbReference type="AlphaFoldDB" id="A0A5Q5BS48"/>
<proteinExistence type="predicted"/>
<dbReference type="Pfam" id="PF12900">
    <property type="entry name" value="Pyridox_ox_2"/>
    <property type="match status" value="1"/>
</dbReference>
<dbReference type="PANTHER" id="PTHR34071">
    <property type="entry name" value="5-NITROIMIDAZOLE ANTIBIOTICS RESISTANCE PROTEIN, NIMA-FAMILY-RELATED PROTEIN-RELATED"/>
    <property type="match status" value="1"/>
</dbReference>
<gene>
    <name evidence="1" type="ordered locus">Mmcs_5199</name>
</gene>
<evidence type="ECO:0000313" key="1">
    <source>
        <dbReference type="EMBL" id="ABG11301.1"/>
    </source>
</evidence>
<sequence length="211" mass="22210">MSAVTTSSPRSPLSRLTRKPERASDLELLHEVFDTAAVATLSTVLGDEPWAVPMLVARDGDRLLLHGSTGAGALRHIAEGAKVCVSAFLLDGLVIAERQFDHSANYRSAVVRGVCRVVPDAEAPALLDRFTETLIPGRAAECPPHSAKEIAATLLLEVPIVDGSWVAKARTGPASPGAAWTGVVPVRSAYGEPVSDSVQPVPPSVRRLING</sequence>
<dbReference type="InterPro" id="IPR024747">
    <property type="entry name" value="Pyridox_Oxase-rel"/>
</dbReference>
<dbReference type="EMBL" id="CP000384">
    <property type="protein sequence ID" value="ABG11301.1"/>
    <property type="molecule type" value="Genomic_DNA"/>
</dbReference>
<reference evidence="1" key="1">
    <citation type="submission" date="2006-06" db="EMBL/GenBank/DDBJ databases">
        <title>Complete sequence of chromosome of Mycobacterium sp. MCS.</title>
        <authorList>
            <consortium name="US DOE Joint Genome Institute"/>
            <person name="Copeland A."/>
            <person name="Lucas S."/>
            <person name="Lapidus A."/>
            <person name="Barry K."/>
            <person name="Detter J.C."/>
            <person name="Glavina del Rio T."/>
            <person name="Hammon N."/>
            <person name="Israni S."/>
            <person name="Dalin E."/>
            <person name="Tice H."/>
            <person name="Pitluck S."/>
            <person name="Martinez M."/>
            <person name="Schmutz J."/>
            <person name="Larimer F."/>
            <person name="Land M."/>
            <person name="Hauser L."/>
            <person name="Kyrpides N."/>
            <person name="Kim E."/>
            <person name="Miller C.D."/>
            <person name="Hughes J.E."/>
            <person name="Anderson A.J."/>
            <person name="Sims R.C."/>
            <person name="Richardson P."/>
        </authorList>
    </citation>
    <scope>NUCLEOTIDE SEQUENCE [LARGE SCALE GENOMIC DNA]</scope>
    <source>
        <strain evidence="1">MCS</strain>
    </source>
</reference>
<dbReference type="KEGG" id="mmc:Mmcs_5199"/>
<dbReference type="InterPro" id="IPR012349">
    <property type="entry name" value="Split_barrel_FMN-bd"/>
</dbReference>
<organism evidence="1">
    <name type="scientific">Mycobacterium sp. (strain MCS)</name>
    <dbReference type="NCBI Taxonomy" id="164756"/>
    <lineage>
        <taxon>Bacteria</taxon>
        <taxon>Bacillati</taxon>
        <taxon>Actinomycetota</taxon>
        <taxon>Actinomycetes</taxon>
        <taxon>Mycobacteriales</taxon>
        <taxon>Mycobacteriaceae</taxon>
        <taxon>Mycobacterium</taxon>
    </lineage>
</organism>
<protein>
    <submittedName>
        <fullName evidence="1">Pyridoxamine 5'-phosphate oxidase-related, FMN-binding protein</fullName>
    </submittedName>
</protein>
<accession>A0A5Q5BS48</accession>
<dbReference type="SUPFAM" id="SSF50475">
    <property type="entry name" value="FMN-binding split barrel"/>
    <property type="match status" value="1"/>
</dbReference>
<name>A0A5Q5BS48_MYCSS</name>
<dbReference type="PANTHER" id="PTHR34071:SF2">
    <property type="entry name" value="FLAVIN-NUCLEOTIDE-BINDING PROTEIN"/>
    <property type="match status" value="1"/>
</dbReference>